<dbReference type="InterPro" id="IPR050983">
    <property type="entry name" value="GST_Omega/HSP26"/>
</dbReference>
<feature type="domain" description="GST C-terminal" evidence="2">
    <location>
        <begin position="81"/>
        <end position="202"/>
    </location>
</feature>
<protein>
    <submittedName>
        <fullName evidence="3">Glutathione S-transferase</fullName>
    </submittedName>
</protein>
<dbReference type="EMBL" id="FOTF01000035">
    <property type="protein sequence ID" value="SFL63921.1"/>
    <property type="molecule type" value="Genomic_DNA"/>
</dbReference>
<evidence type="ECO:0000313" key="3">
    <source>
        <dbReference type="EMBL" id="SFL63921.1"/>
    </source>
</evidence>
<dbReference type="PROSITE" id="PS51354">
    <property type="entry name" value="GLUTAREDOXIN_2"/>
    <property type="match status" value="1"/>
</dbReference>
<evidence type="ECO:0000259" key="2">
    <source>
        <dbReference type="PROSITE" id="PS50405"/>
    </source>
</evidence>
<organism evidence="3 4">
    <name type="scientific">Loktanella salsilacus</name>
    <dbReference type="NCBI Taxonomy" id="195913"/>
    <lineage>
        <taxon>Bacteria</taxon>
        <taxon>Pseudomonadati</taxon>
        <taxon>Pseudomonadota</taxon>
        <taxon>Alphaproteobacteria</taxon>
        <taxon>Rhodobacterales</taxon>
        <taxon>Roseobacteraceae</taxon>
        <taxon>Loktanella</taxon>
    </lineage>
</organism>
<dbReference type="Gene3D" id="3.40.30.10">
    <property type="entry name" value="Glutaredoxin"/>
    <property type="match status" value="1"/>
</dbReference>
<dbReference type="SUPFAM" id="SSF52833">
    <property type="entry name" value="Thioredoxin-like"/>
    <property type="match status" value="1"/>
</dbReference>
<name>A0A1I4JCG7_9RHOB</name>
<dbReference type="Gene3D" id="1.20.1050.10">
    <property type="match status" value="1"/>
</dbReference>
<dbReference type="InterPro" id="IPR036249">
    <property type="entry name" value="Thioredoxin-like_sf"/>
</dbReference>
<accession>A0A1I4JCG7</accession>
<dbReference type="GO" id="GO:0016740">
    <property type="term" value="F:transferase activity"/>
    <property type="evidence" value="ECO:0007669"/>
    <property type="project" value="UniProtKB-KW"/>
</dbReference>
<evidence type="ECO:0000259" key="1">
    <source>
        <dbReference type="PROSITE" id="PS50404"/>
    </source>
</evidence>
<keyword evidence="3" id="KW-0808">Transferase</keyword>
<dbReference type="Pfam" id="PF13410">
    <property type="entry name" value="GST_C_2"/>
    <property type="match status" value="1"/>
</dbReference>
<dbReference type="PANTHER" id="PTHR43968:SF6">
    <property type="entry name" value="GLUTATHIONE S-TRANSFERASE OMEGA"/>
    <property type="match status" value="1"/>
</dbReference>
<dbReference type="PROSITE" id="PS50405">
    <property type="entry name" value="GST_CTER"/>
    <property type="match status" value="1"/>
</dbReference>
<evidence type="ECO:0000313" key="4">
    <source>
        <dbReference type="Proteomes" id="UP000199550"/>
    </source>
</evidence>
<dbReference type="SUPFAM" id="SSF47616">
    <property type="entry name" value="GST C-terminal domain-like"/>
    <property type="match status" value="1"/>
</dbReference>
<dbReference type="RefSeq" id="WP_090191781.1">
    <property type="nucleotide sequence ID" value="NZ_FOTF01000035.1"/>
</dbReference>
<reference evidence="3 4" key="1">
    <citation type="submission" date="2016-10" db="EMBL/GenBank/DDBJ databases">
        <authorList>
            <person name="de Groot N.N."/>
        </authorList>
    </citation>
    <scope>NUCLEOTIDE SEQUENCE [LARGE SCALE GENOMIC DNA]</scope>
    <source>
        <strain evidence="3 4">DSM 16199</strain>
    </source>
</reference>
<sequence length="211" mass="24211">MTHHPILWTFRRCPYAIRARLALASAGCKIELREICLKDKPQAFLQTSASGTVPALRLKEQVLDESLDIMVWALEKNDPMKLLDMPQEGWCLISANDGPFKAALDHTKYSSCYPDLDELAECETAASYLRHLDKKLVGHSHLFGDRPTIADLALLPFVRQFAYIDRAWFDGQPWPRLIAWLDRFLASELFMQVMNKYPPWAAEDAPTWFNT</sequence>
<gene>
    <name evidence="3" type="ORF">SAMN04488004_13515</name>
</gene>
<dbReference type="STRING" id="195913.SAMN04488004_13515"/>
<proteinExistence type="predicted"/>
<dbReference type="Proteomes" id="UP000199550">
    <property type="component" value="Unassembled WGS sequence"/>
</dbReference>
<dbReference type="InterPro" id="IPR004045">
    <property type="entry name" value="Glutathione_S-Trfase_N"/>
</dbReference>
<dbReference type="OrthoDB" id="9813092at2"/>
<dbReference type="CDD" id="cd03196">
    <property type="entry name" value="GST_C_5"/>
    <property type="match status" value="1"/>
</dbReference>
<dbReference type="InterPro" id="IPR036282">
    <property type="entry name" value="Glutathione-S-Trfase_C_sf"/>
</dbReference>
<feature type="domain" description="GST N-terminal" evidence="1">
    <location>
        <begin position="3"/>
        <end position="81"/>
    </location>
</feature>
<dbReference type="Pfam" id="PF13417">
    <property type="entry name" value="GST_N_3"/>
    <property type="match status" value="1"/>
</dbReference>
<dbReference type="GO" id="GO:0005737">
    <property type="term" value="C:cytoplasm"/>
    <property type="evidence" value="ECO:0007669"/>
    <property type="project" value="TreeGrafter"/>
</dbReference>
<keyword evidence="4" id="KW-1185">Reference proteome</keyword>
<dbReference type="PROSITE" id="PS50404">
    <property type="entry name" value="GST_NTER"/>
    <property type="match status" value="1"/>
</dbReference>
<dbReference type="AlphaFoldDB" id="A0A1I4JCG7"/>
<dbReference type="PANTHER" id="PTHR43968">
    <property type="match status" value="1"/>
</dbReference>
<dbReference type="InterPro" id="IPR010987">
    <property type="entry name" value="Glutathione-S-Trfase_C-like"/>
</dbReference>